<evidence type="ECO:0000259" key="1">
    <source>
        <dbReference type="Pfam" id="PF01609"/>
    </source>
</evidence>
<evidence type="ECO:0000313" key="2">
    <source>
        <dbReference type="EMBL" id="CEO88235.1"/>
    </source>
</evidence>
<dbReference type="PANTHER" id="PTHR34614:SF2">
    <property type="entry name" value="TRANSPOSASE IS4-LIKE DOMAIN-CONTAINING PROTEIN"/>
    <property type="match status" value="1"/>
</dbReference>
<dbReference type="AlphaFoldDB" id="A0A0B7MDW2"/>
<feature type="domain" description="Transposase IS4-like" evidence="1">
    <location>
        <begin position="69"/>
        <end position="172"/>
    </location>
</feature>
<sequence length="236" mass="28067">MIQSLAYFLILESKSPVSRFPKWDHLHLHPYGKNIPSQRSSGLFSQIDEASKMAFFKCLAERRQETEYLAYDTTSISSYSQSLKQVKFGKNKDHDPLPQINLALIYGEKSNLLVYYRKLAGNITDVKTVRQLLQDLDFLKIHQIKLIMDRGFYSEDNINDLYKHHYKFLIASRIFLKMFRGFLNEIRPDITNRKYYHSSTGLYIQTFPHPWNYRELKPRSQEEVHGKRRMYTPFLL</sequence>
<gene>
    <name evidence="2" type="ORF">SSCH_1600006</name>
</gene>
<proteinExistence type="predicted"/>
<reference evidence="3" key="1">
    <citation type="submission" date="2015-01" db="EMBL/GenBank/DDBJ databases">
        <authorList>
            <person name="Manzoor Shahid"/>
            <person name="Zubair Saima"/>
        </authorList>
    </citation>
    <scope>NUCLEOTIDE SEQUENCE [LARGE SCALE GENOMIC DNA]</scope>
    <source>
        <strain evidence="3">Sp3</strain>
    </source>
</reference>
<evidence type="ECO:0000313" key="3">
    <source>
        <dbReference type="Proteomes" id="UP000046155"/>
    </source>
</evidence>
<protein>
    <submittedName>
        <fullName evidence="2">Transposase</fullName>
    </submittedName>
</protein>
<accession>A0A0B7MDW2</accession>
<dbReference type="GO" id="GO:0006313">
    <property type="term" value="P:DNA transposition"/>
    <property type="evidence" value="ECO:0007669"/>
    <property type="project" value="InterPro"/>
</dbReference>
<dbReference type="GO" id="GO:0004803">
    <property type="term" value="F:transposase activity"/>
    <property type="evidence" value="ECO:0007669"/>
    <property type="project" value="InterPro"/>
</dbReference>
<dbReference type="Pfam" id="PF01609">
    <property type="entry name" value="DDE_Tnp_1"/>
    <property type="match status" value="1"/>
</dbReference>
<dbReference type="PANTHER" id="PTHR34614">
    <property type="match status" value="1"/>
</dbReference>
<name>A0A0B7MDW2_9FIRM</name>
<dbReference type="Proteomes" id="UP000046155">
    <property type="component" value="Unassembled WGS sequence"/>
</dbReference>
<organism evidence="2 3">
    <name type="scientific">Syntrophaceticus schinkii</name>
    <dbReference type="NCBI Taxonomy" id="499207"/>
    <lineage>
        <taxon>Bacteria</taxon>
        <taxon>Bacillati</taxon>
        <taxon>Bacillota</taxon>
        <taxon>Clostridia</taxon>
        <taxon>Thermoanaerobacterales</taxon>
        <taxon>Thermoanaerobacterales Family III. Incertae Sedis</taxon>
        <taxon>Syntrophaceticus</taxon>
    </lineage>
</organism>
<dbReference type="InterPro" id="IPR002559">
    <property type="entry name" value="Transposase_11"/>
</dbReference>
<dbReference type="OrthoDB" id="9766984at2"/>
<dbReference type="GO" id="GO:0003677">
    <property type="term" value="F:DNA binding"/>
    <property type="evidence" value="ECO:0007669"/>
    <property type="project" value="InterPro"/>
</dbReference>
<dbReference type="EMBL" id="CDRZ01000069">
    <property type="protein sequence ID" value="CEO88235.1"/>
    <property type="molecule type" value="Genomic_DNA"/>
</dbReference>
<keyword evidence="3" id="KW-1185">Reference proteome</keyword>